<sequence>MKAFLIISLLLVSLLFALPSTTLAGELAQGGDPGSRNRDRPNNPAFKACGNPTGSPQYQKCIDKLKKRRKCGTYNRCNPPEGP</sequence>
<dbReference type="Proteomes" id="UP000516437">
    <property type="component" value="Chromosome 2"/>
</dbReference>
<evidence type="ECO:0000313" key="3">
    <source>
        <dbReference type="EMBL" id="KAB1223020.1"/>
    </source>
</evidence>
<reference evidence="3 4" key="1">
    <citation type="journal article" date="2019" name="Plant Biotechnol. J.">
        <title>The red bayberry genome and genetic basis of sex determination.</title>
        <authorList>
            <person name="Jia H.M."/>
            <person name="Jia H.J."/>
            <person name="Cai Q.L."/>
            <person name="Wang Y."/>
            <person name="Zhao H.B."/>
            <person name="Yang W.F."/>
            <person name="Wang G.Y."/>
            <person name="Li Y.H."/>
            <person name="Zhan D.L."/>
            <person name="Shen Y.T."/>
            <person name="Niu Q.F."/>
            <person name="Chang L."/>
            <person name="Qiu J."/>
            <person name="Zhao L."/>
            <person name="Xie H.B."/>
            <person name="Fu W.Y."/>
            <person name="Jin J."/>
            <person name="Li X.W."/>
            <person name="Jiao Y."/>
            <person name="Zhou C.C."/>
            <person name="Tu T."/>
            <person name="Chai C.Y."/>
            <person name="Gao J.L."/>
            <person name="Fan L.J."/>
            <person name="van de Weg E."/>
            <person name="Wang J.Y."/>
            <person name="Gao Z.S."/>
        </authorList>
    </citation>
    <scope>NUCLEOTIDE SEQUENCE [LARGE SCALE GENOMIC DNA]</scope>
    <source>
        <tissue evidence="3">Leaves</tissue>
    </source>
</reference>
<protein>
    <submittedName>
        <fullName evidence="3">Uncharacterized protein</fullName>
    </submittedName>
</protein>
<feature type="region of interest" description="Disordered" evidence="1">
    <location>
        <begin position="27"/>
        <end position="55"/>
    </location>
</feature>
<gene>
    <name evidence="3" type="ORF">CJ030_MR2G025550</name>
</gene>
<keyword evidence="4" id="KW-1185">Reference proteome</keyword>
<evidence type="ECO:0000256" key="2">
    <source>
        <dbReference type="SAM" id="SignalP"/>
    </source>
</evidence>
<evidence type="ECO:0000313" key="4">
    <source>
        <dbReference type="Proteomes" id="UP000516437"/>
    </source>
</evidence>
<keyword evidence="2" id="KW-0732">Signal</keyword>
<evidence type="ECO:0000256" key="1">
    <source>
        <dbReference type="SAM" id="MobiDB-lite"/>
    </source>
</evidence>
<proteinExistence type="predicted"/>
<accession>A0A6A1WJH9</accession>
<dbReference type="EMBL" id="RXIC02000020">
    <property type="protein sequence ID" value="KAB1223020.1"/>
    <property type="molecule type" value="Genomic_DNA"/>
</dbReference>
<organism evidence="3 4">
    <name type="scientific">Morella rubra</name>
    <name type="common">Chinese bayberry</name>
    <dbReference type="NCBI Taxonomy" id="262757"/>
    <lineage>
        <taxon>Eukaryota</taxon>
        <taxon>Viridiplantae</taxon>
        <taxon>Streptophyta</taxon>
        <taxon>Embryophyta</taxon>
        <taxon>Tracheophyta</taxon>
        <taxon>Spermatophyta</taxon>
        <taxon>Magnoliopsida</taxon>
        <taxon>eudicotyledons</taxon>
        <taxon>Gunneridae</taxon>
        <taxon>Pentapetalae</taxon>
        <taxon>rosids</taxon>
        <taxon>fabids</taxon>
        <taxon>Fagales</taxon>
        <taxon>Myricaceae</taxon>
        <taxon>Morella</taxon>
    </lineage>
</organism>
<comment type="caution">
    <text evidence="3">The sequence shown here is derived from an EMBL/GenBank/DDBJ whole genome shotgun (WGS) entry which is preliminary data.</text>
</comment>
<feature type="signal peptide" evidence="2">
    <location>
        <begin position="1"/>
        <end position="24"/>
    </location>
</feature>
<dbReference type="AlphaFoldDB" id="A0A6A1WJH9"/>
<name>A0A6A1WJH9_9ROSI</name>
<feature type="chain" id="PRO_5025447860" evidence="2">
    <location>
        <begin position="25"/>
        <end position="83"/>
    </location>
</feature>